<keyword evidence="2" id="KW-1185">Reference proteome</keyword>
<evidence type="ECO:0000313" key="2">
    <source>
        <dbReference type="Proteomes" id="UP000252419"/>
    </source>
</evidence>
<organism evidence="1 2">
    <name type="scientific">Thalassospira xianhensis MCCC 1A02616</name>
    <dbReference type="NCBI Taxonomy" id="1177929"/>
    <lineage>
        <taxon>Bacteria</taxon>
        <taxon>Pseudomonadati</taxon>
        <taxon>Pseudomonadota</taxon>
        <taxon>Alphaproteobacteria</taxon>
        <taxon>Rhodospirillales</taxon>
        <taxon>Thalassospiraceae</taxon>
        <taxon>Thalassospira</taxon>
    </lineage>
</organism>
<dbReference type="RefSeq" id="WP_114120157.1">
    <property type="nucleotide sequence ID" value="NZ_JPWA01000001.1"/>
</dbReference>
<proteinExistence type="predicted"/>
<evidence type="ECO:0000313" key="1">
    <source>
        <dbReference type="EMBL" id="RCK07665.1"/>
    </source>
</evidence>
<dbReference type="AlphaFoldDB" id="A0A367UH73"/>
<gene>
    <name evidence="1" type="ORF">TH5_00905</name>
</gene>
<sequence length="237" mass="26404">MTQLTIEAARAAYLDQVTSLVKRLIDPAVSSDELYVPLAVALGWLYRYDNDDPFNHSLWIDPHDGLLHQSLPDLLETHSSALGRYQSFADNMLLGKIPNNSGVNDIRFGASFILTRYACENDIPVTSLIQWLASTDYLPSTLKEIVQTVRSIKPATEEEIFFALHTLAEAGVIERNYRITYEGVVHEVSGADAKHGARTLELITECGMSFDIRSDNVETVWVRPSSDDVTAQVAFSL</sequence>
<dbReference type="EMBL" id="JPWA01000001">
    <property type="protein sequence ID" value="RCK07665.1"/>
    <property type="molecule type" value="Genomic_DNA"/>
</dbReference>
<reference evidence="1 2" key="1">
    <citation type="submission" date="2014-07" db="EMBL/GenBank/DDBJ databases">
        <title>Draft genome sequence of Thalassospira xianhensis P-4 (MCCC 1A02616).</title>
        <authorList>
            <person name="Lai Q."/>
            <person name="Shao Z."/>
        </authorList>
    </citation>
    <scope>NUCLEOTIDE SEQUENCE [LARGE SCALE GENOMIC DNA]</scope>
    <source>
        <strain evidence="1 2">MCCC 1A02616</strain>
    </source>
</reference>
<dbReference type="Proteomes" id="UP000252419">
    <property type="component" value="Unassembled WGS sequence"/>
</dbReference>
<accession>A0A367UH73</accession>
<name>A0A367UH73_9PROT</name>
<protein>
    <submittedName>
        <fullName evidence="1">Uncharacterized protein</fullName>
    </submittedName>
</protein>
<comment type="caution">
    <text evidence="1">The sequence shown here is derived from an EMBL/GenBank/DDBJ whole genome shotgun (WGS) entry which is preliminary data.</text>
</comment>